<accession>A0AAE1EQB2</accession>
<protein>
    <submittedName>
        <fullName evidence="2">Uncharacterized protein</fullName>
    </submittedName>
</protein>
<proteinExistence type="predicted"/>
<feature type="compositionally biased region" description="Basic and acidic residues" evidence="1">
    <location>
        <begin position="53"/>
        <end position="64"/>
    </location>
</feature>
<comment type="caution">
    <text evidence="2">The sequence shown here is derived from an EMBL/GenBank/DDBJ whole genome shotgun (WGS) entry which is preliminary data.</text>
</comment>
<evidence type="ECO:0000313" key="3">
    <source>
        <dbReference type="Proteomes" id="UP001286313"/>
    </source>
</evidence>
<name>A0AAE1EQB2_PETCI</name>
<reference evidence="2" key="1">
    <citation type="submission" date="2023-10" db="EMBL/GenBank/DDBJ databases">
        <title>Genome assemblies of two species of porcelain crab, Petrolisthes cinctipes and Petrolisthes manimaculis (Anomura: Porcellanidae).</title>
        <authorList>
            <person name="Angst P."/>
        </authorList>
    </citation>
    <scope>NUCLEOTIDE SEQUENCE</scope>
    <source>
        <strain evidence="2">PB745_01</strain>
        <tissue evidence="2">Gill</tissue>
    </source>
</reference>
<organism evidence="2 3">
    <name type="scientific">Petrolisthes cinctipes</name>
    <name type="common">Flat porcelain crab</name>
    <dbReference type="NCBI Taxonomy" id="88211"/>
    <lineage>
        <taxon>Eukaryota</taxon>
        <taxon>Metazoa</taxon>
        <taxon>Ecdysozoa</taxon>
        <taxon>Arthropoda</taxon>
        <taxon>Crustacea</taxon>
        <taxon>Multicrustacea</taxon>
        <taxon>Malacostraca</taxon>
        <taxon>Eumalacostraca</taxon>
        <taxon>Eucarida</taxon>
        <taxon>Decapoda</taxon>
        <taxon>Pleocyemata</taxon>
        <taxon>Anomura</taxon>
        <taxon>Galatheoidea</taxon>
        <taxon>Porcellanidae</taxon>
        <taxon>Petrolisthes</taxon>
    </lineage>
</organism>
<sequence length="116" mass="12535">MGKREGGGGSASLLNLTRPSLHPFLALEGVVGGERNDCHIEKETTVVPATVRRGQESRQVREQAGRGQATTATCKGRVTSVFVGTRPWMGIRVRTRCLPPGATVSQPASQQVWRRV</sequence>
<gene>
    <name evidence="2" type="ORF">Pcinc_034436</name>
</gene>
<dbReference type="Proteomes" id="UP001286313">
    <property type="component" value="Unassembled WGS sequence"/>
</dbReference>
<dbReference type="EMBL" id="JAWQEG010005023">
    <property type="protein sequence ID" value="KAK3859458.1"/>
    <property type="molecule type" value="Genomic_DNA"/>
</dbReference>
<dbReference type="AlphaFoldDB" id="A0AAE1EQB2"/>
<evidence type="ECO:0000256" key="1">
    <source>
        <dbReference type="SAM" id="MobiDB-lite"/>
    </source>
</evidence>
<feature type="region of interest" description="Disordered" evidence="1">
    <location>
        <begin position="52"/>
        <end position="71"/>
    </location>
</feature>
<keyword evidence="3" id="KW-1185">Reference proteome</keyword>
<evidence type="ECO:0000313" key="2">
    <source>
        <dbReference type="EMBL" id="KAK3859458.1"/>
    </source>
</evidence>